<keyword evidence="2" id="KW-1185">Reference proteome</keyword>
<organism evidence="1 2">
    <name type="scientific">Acinetobacter calcoaceticus DSM 30006 = CIP 81.8</name>
    <dbReference type="NCBI Taxonomy" id="981331"/>
    <lineage>
        <taxon>Bacteria</taxon>
        <taxon>Pseudomonadati</taxon>
        <taxon>Pseudomonadota</taxon>
        <taxon>Gammaproteobacteria</taxon>
        <taxon>Moraxellales</taxon>
        <taxon>Moraxellaceae</taxon>
        <taxon>Acinetobacter</taxon>
        <taxon>Acinetobacter calcoaceticus/baumannii complex</taxon>
    </lineage>
</organism>
<dbReference type="EMBL" id="APQI01000004">
    <property type="protein sequence ID" value="ENV99917.1"/>
    <property type="molecule type" value="Genomic_DNA"/>
</dbReference>
<protein>
    <recommendedName>
        <fullName evidence="3">Leucyl aminopeptidase</fullName>
    </recommendedName>
</protein>
<proteinExistence type="predicted"/>
<gene>
    <name evidence="1" type="ORF">F936_03005</name>
</gene>
<dbReference type="Proteomes" id="UP000013024">
    <property type="component" value="Unassembled WGS sequence"/>
</dbReference>
<name>A0ABP2UK74_ACICA</name>
<evidence type="ECO:0000313" key="2">
    <source>
        <dbReference type="Proteomes" id="UP000013024"/>
    </source>
</evidence>
<dbReference type="SUPFAM" id="SSF144052">
    <property type="entry name" value="Thermophilic metalloprotease-like"/>
    <property type="match status" value="1"/>
</dbReference>
<sequence length="360" mass="40679">MEVISIRPNFIKTFNNPNNDYFCIVTNESLEDKIKITDDSNYIESKIILYKPNDKFENLLENVIPENSHVLVISPDVFFQSPDQKHIGNKRKLIAMACNSTPTDINAIKHFMEIIENTDPDSQQEFADRFFGIGEDSDFLNFVDPVNNTLAKFNHLDESYLWSEQAGHLGYGEQQLAPAGEISVLPLRIQDFDETLRLDFNGTIALHGVPILHNGTVSFLREDQKRIFDQLIEIKHNPIIATVENGVITALSDPTGKCPNALDMLNSMFNVDSRYRILWEIGFGVNTHNKILDGNQAMNETFGNTDGAIHFGLGLTPYTQYHLDIICPNTVVKNNKNEYLIGKEGKKIARNKSIGCPCIE</sequence>
<evidence type="ECO:0000313" key="1">
    <source>
        <dbReference type="EMBL" id="ENV99917.1"/>
    </source>
</evidence>
<dbReference type="GeneID" id="92918633"/>
<comment type="caution">
    <text evidence="1">The sequence shown here is derived from an EMBL/GenBank/DDBJ whole genome shotgun (WGS) entry which is preliminary data.</text>
</comment>
<evidence type="ECO:0008006" key="3">
    <source>
        <dbReference type="Google" id="ProtNLM"/>
    </source>
</evidence>
<dbReference type="RefSeq" id="WP_005048542.1">
    <property type="nucleotide sequence ID" value="NZ_KB849780.1"/>
</dbReference>
<accession>A0ABP2UK74</accession>
<reference evidence="1 2" key="1">
    <citation type="submission" date="2013-02" db="EMBL/GenBank/DDBJ databases">
        <title>The Genome Sequence of Acinetobacter calcoaceticus CIP 81.8.</title>
        <authorList>
            <consortium name="The Broad Institute Genome Sequencing Platform"/>
            <consortium name="The Broad Institute Genome Sequencing Center for Infectious Disease"/>
            <person name="Cerqueira G."/>
            <person name="Feldgarden M."/>
            <person name="Courvalin P."/>
            <person name="Perichon B."/>
            <person name="Grillot-Courvalin C."/>
            <person name="Clermont D."/>
            <person name="Rocha E."/>
            <person name="Yoon E.-J."/>
            <person name="Nemec A."/>
            <person name="Walker B."/>
            <person name="Young S.K."/>
            <person name="Zeng Q."/>
            <person name="Gargeya S."/>
            <person name="Fitzgerald M."/>
            <person name="Haas B."/>
            <person name="Abouelleil A."/>
            <person name="Alvarado L."/>
            <person name="Arachchi H.M."/>
            <person name="Berlin A.M."/>
            <person name="Chapman S.B."/>
            <person name="Dewar J."/>
            <person name="Goldberg J."/>
            <person name="Griggs A."/>
            <person name="Gujja S."/>
            <person name="Hansen M."/>
            <person name="Howarth C."/>
            <person name="Imamovic A."/>
            <person name="Larimer J."/>
            <person name="McCowan C."/>
            <person name="Murphy C."/>
            <person name="Neiman D."/>
            <person name="Pearson M."/>
            <person name="Priest M."/>
            <person name="Roberts A."/>
            <person name="Saif S."/>
            <person name="Shea T."/>
            <person name="Sisk P."/>
            <person name="Sykes S."/>
            <person name="Wortman J."/>
            <person name="Nusbaum C."/>
            <person name="Birren B."/>
        </authorList>
    </citation>
    <scope>NUCLEOTIDE SEQUENCE [LARGE SCALE GENOMIC DNA]</scope>
    <source>
        <strain evidence="1 2">CIP 81.8</strain>
    </source>
</reference>